<protein>
    <submittedName>
        <fullName evidence="2">Uncharacterized protein</fullName>
    </submittedName>
</protein>
<dbReference type="AlphaFoldDB" id="A0AAX4JTH3"/>
<evidence type="ECO:0000313" key="3">
    <source>
        <dbReference type="Proteomes" id="UP001355207"/>
    </source>
</evidence>
<organism evidence="2 3">
    <name type="scientific">Kwoniella dendrophila CBS 6074</name>
    <dbReference type="NCBI Taxonomy" id="1295534"/>
    <lineage>
        <taxon>Eukaryota</taxon>
        <taxon>Fungi</taxon>
        <taxon>Dikarya</taxon>
        <taxon>Basidiomycota</taxon>
        <taxon>Agaricomycotina</taxon>
        <taxon>Tremellomycetes</taxon>
        <taxon>Tremellales</taxon>
        <taxon>Cryptococcaceae</taxon>
        <taxon>Kwoniella</taxon>
    </lineage>
</organism>
<dbReference type="GeneID" id="91093764"/>
<evidence type="ECO:0000313" key="2">
    <source>
        <dbReference type="EMBL" id="WWC88188.1"/>
    </source>
</evidence>
<evidence type="ECO:0000256" key="1">
    <source>
        <dbReference type="SAM" id="MobiDB-lite"/>
    </source>
</evidence>
<keyword evidence="3" id="KW-1185">Reference proteome</keyword>
<name>A0AAX4JTH3_9TREE</name>
<feature type="region of interest" description="Disordered" evidence="1">
    <location>
        <begin position="1"/>
        <end position="26"/>
    </location>
</feature>
<dbReference type="RefSeq" id="XP_066074951.1">
    <property type="nucleotide sequence ID" value="XM_066218854.1"/>
</dbReference>
<dbReference type="Proteomes" id="UP001355207">
    <property type="component" value="Chromosome 3"/>
</dbReference>
<reference evidence="2 3" key="1">
    <citation type="submission" date="2024-01" db="EMBL/GenBank/DDBJ databases">
        <title>Comparative genomics of Cryptococcus and Kwoniella reveals pathogenesis evolution and contrasting modes of karyotype evolution via chromosome fusion or intercentromeric recombination.</title>
        <authorList>
            <person name="Coelho M.A."/>
            <person name="David-Palma M."/>
            <person name="Shea T."/>
            <person name="Bowers K."/>
            <person name="McGinley-Smith S."/>
            <person name="Mohammad A.W."/>
            <person name="Gnirke A."/>
            <person name="Yurkov A.M."/>
            <person name="Nowrousian M."/>
            <person name="Sun S."/>
            <person name="Cuomo C.A."/>
            <person name="Heitman J."/>
        </authorList>
    </citation>
    <scope>NUCLEOTIDE SEQUENCE [LARGE SCALE GENOMIC DNA]</scope>
    <source>
        <strain evidence="2 3">CBS 6074</strain>
    </source>
</reference>
<proteinExistence type="predicted"/>
<dbReference type="EMBL" id="CP144100">
    <property type="protein sequence ID" value="WWC88188.1"/>
    <property type="molecule type" value="Genomic_DNA"/>
</dbReference>
<sequence length="95" mass="10761">MTSLTSGYNTYGSPPSPPATAEENERIPSLAQEAYGLLSQQDNKMMELGDFIAELRDLDLRTALIDEILSYMTSNSWVQLWKWKGTEETWISIVD</sequence>
<accession>A0AAX4JTH3</accession>
<feature type="compositionally biased region" description="Polar residues" evidence="1">
    <location>
        <begin position="1"/>
        <end position="13"/>
    </location>
</feature>
<gene>
    <name evidence="2" type="ORF">L201_003093</name>
</gene>